<sequence>MNAGKYVFSQLVKFLPQQAFQRIVMKYMGDKYVKSFSCWNQHLLMMFGQLSNRESLRELTTTISAHSSKSGIVKLI</sequence>
<comment type="caution">
    <text evidence="2">The sequence shown here is derived from an EMBL/GenBank/DDBJ whole genome shotgun (WGS) entry which is preliminary data.</text>
</comment>
<dbReference type="AlphaFoldDB" id="A0A5J4QVJ6"/>
<proteinExistence type="predicted"/>
<protein>
    <recommendedName>
        <fullName evidence="1">DUF4372 domain-containing protein</fullName>
    </recommendedName>
</protein>
<evidence type="ECO:0000259" key="1">
    <source>
        <dbReference type="Pfam" id="PF14294"/>
    </source>
</evidence>
<dbReference type="EMBL" id="SNRY01002475">
    <property type="protein sequence ID" value="KAA6324930.1"/>
    <property type="molecule type" value="Genomic_DNA"/>
</dbReference>
<accession>A0A5J4QVJ6</accession>
<dbReference type="Pfam" id="PF14294">
    <property type="entry name" value="DUF4372"/>
    <property type="match status" value="1"/>
</dbReference>
<gene>
    <name evidence="2" type="ORF">EZS27_025794</name>
</gene>
<dbReference type="InterPro" id="IPR025399">
    <property type="entry name" value="DUF4372"/>
</dbReference>
<name>A0A5J4QVJ6_9ZZZZ</name>
<reference evidence="2" key="1">
    <citation type="submission" date="2019-03" db="EMBL/GenBank/DDBJ databases">
        <title>Single cell metagenomics reveals metabolic interactions within the superorganism composed of flagellate Streblomastix strix and complex community of Bacteroidetes bacteria on its surface.</title>
        <authorList>
            <person name="Treitli S.C."/>
            <person name="Kolisko M."/>
            <person name="Husnik F."/>
            <person name="Keeling P."/>
            <person name="Hampl V."/>
        </authorList>
    </citation>
    <scope>NUCLEOTIDE SEQUENCE</scope>
    <source>
        <strain evidence="2">STM</strain>
    </source>
</reference>
<feature type="domain" description="DUF4372" evidence="1">
    <location>
        <begin position="4"/>
        <end position="69"/>
    </location>
</feature>
<organism evidence="2">
    <name type="scientific">termite gut metagenome</name>
    <dbReference type="NCBI Taxonomy" id="433724"/>
    <lineage>
        <taxon>unclassified sequences</taxon>
        <taxon>metagenomes</taxon>
        <taxon>organismal metagenomes</taxon>
    </lineage>
</organism>
<evidence type="ECO:0000313" key="2">
    <source>
        <dbReference type="EMBL" id="KAA6324930.1"/>
    </source>
</evidence>